<dbReference type="Gene3D" id="3.90.960.10">
    <property type="entry name" value="YbaK/aminoacyl-tRNA synthetase-associated domain"/>
    <property type="match status" value="1"/>
</dbReference>
<dbReference type="Pfam" id="PF04073">
    <property type="entry name" value="tRNA_edit"/>
    <property type="match status" value="1"/>
</dbReference>
<reference evidence="3" key="1">
    <citation type="journal article" date="2019" name="Int. J. Syst. Evol. Microbiol.">
        <title>The Global Catalogue of Microorganisms (GCM) 10K type strain sequencing project: providing services to taxonomists for standard genome sequencing and annotation.</title>
        <authorList>
            <consortium name="The Broad Institute Genomics Platform"/>
            <consortium name="The Broad Institute Genome Sequencing Center for Infectious Disease"/>
            <person name="Wu L."/>
            <person name="Ma J."/>
        </authorList>
    </citation>
    <scope>NUCLEOTIDE SEQUENCE [LARGE SCALE GENOMIC DNA]</scope>
    <source>
        <strain evidence="3">KCTC 22280</strain>
    </source>
</reference>
<name>A0ABQ3ANG3_9GAMM</name>
<dbReference type="SUPFAM" id="SSF55826">
    <property type="entry name" value="YbaK/ProRS associated domain"/>
    <property type="match status" value="1"/>
</dbReference>
<accession>A0ABQ3ANG3</accession>
<proteinExistence type="predicted"/>
<dbReference type="InterPro" id="IPR036754">
    <property type="entry name" value="YbaK/aa-tRNA-synt-asso_dom_sf"/>
</dbReference>
<feature type="domain" description="YbaK/aminoacyl-tRNA synthetase-associated" evidence="1">
    <location>
        <begin position="22"/>
        <end position="142"/>
    </location>
</feature>
<organism evidence="2 3">
    <name type="scientific">Marinobacter zhanjiangensis</name>
    <dbReference type="NCBI Taxonomy" id="578215"/>
    <lineage>
        <taxon>Bacteria</taxon>
        <taxon>Pseudomonadati</taxon>
        <taxon>Pseudomonadota</taxon>
        <taxon>Gammaproteobacteria</taxon>
        <taxon>Pseudomonadales</taxon>
        <taxon>Marinobacteraceae</taxon>
        <taxon>Marinobacter</taxon>
    </lineage>
</organism>
<keyword evidence="3" id="KW-1185">Reference proteome</keyword>
<dbReference type="InterPro" id="IPR007214">
    <property type="entry name" value="YbaK/aa-tRNA-synth-assoc-dom"/>
</dbReference>
<sequence>MPGKKLKAFLKKSGADFIALSHPPAYTAQQLAHHGHIPGDRVAKTVIIELDGKMAMLVMPSTWRIHWDRLSNVLETDFLELADEMEFKDRFPDCEVGAIPPFGNLFDMAVYCCEALTQQPDIAFPAGSHEESIHMKTDDFLALVDPVVIEKGFIRPGTQKPAWMQRRRKSSVPSDEQIEHWELAGY</sequence>
<dbReference type="RefSeq" id="WP_189571253.1">
    <property type="nucleotide sequence ID" value="NZ_BMXV01000001.1"/>
</dbReference>
<dbReference type="EMBL" id="BMXV01000001">
    <property type="protein sequence ID" value="GGY58670.1"/>
    <property type="molecule type" value="Genomic_DNA"/>
</dbReference>
<evidence type="ECO:0000313" key="3">
    <source>
        <dbReference type="Proteomes" id="UP000601597"/>
    </source>
</evidence>
<dbReference type="CDD" id="cd04332">
    <property type="entry name" value="YbaK_like"/>
    <property type="match status" value="1"/>
</dbReference>
<comment type="caution">
    <text evidence="2">The sequence shown here is derived from an EMBL/GenBank/DDBJ whole genome shotgun (WGS) entry which is preliminary data.</text>
</comment>
<dbReference type="Proteomes" id="UP000601597">
    <property type="component" value="Unassembled WGS sequence"/>
</dbReference>
<evidence type="ECO:0000313" key="2">
    <source>
        <dbReference type="EMBL" id="GGY58670.1"/>
    </source>
</evidence>
<protein>
    <submittedName>
        <fullName evidence="2">Deacylase</fullName>
    </submittedName>
</protein>
<gene>
    <name evidence="2" type="ORF">GCM10007071_01010</name>
</gene>
<evidence type="ECO:0000259" key="1">
    <source>
        <dbReference type="Pfam" id="PF04073"/>
    </source>
</evidence>